<sequence>MAGSCWPPLTSALTFIPWQGEYRGARRTIETRRHQTLPVPKPQGHRIAQKALPAAPVSILLSMKSPDNGTFPLSRSERPGLDPGGDSVAFALLQLYRFNPSFVSWTMAGPSLAAEPGLLLGPLPGEALKGYMHMPSFHSHIRTSQGHRSEVSSSPLRARCLSPHLPHTFTPPQASASIREAFLFGPITRE</sequence>
<dbReference type="AlphaFoldDB" id="A0A7J6CNC1"/>
<dbReference type="Proteomes" id="UP000579812">
    <property type="component" value="Unassembled WGS sequence"/>
</dbReference>
<name>A0A7J6CNC1_9TELE</name>
<evidence type="ECO:0000313" key="1">
    <source>
        <dbReference type="EMBL" id="KAF4108564.1"/>
    </source>
</evidence>
<protein>
    <submittedName>
        <fullName evidence="1">Uncharacterized protein</fullName>
    </submittedName>
</protein>
<comment type="caution">
    <text evidence="1">The sequence shown here is derived from an EMBL/GenBank/DDBJ whole genome shotgun (WGS) entry which is preliminary data.</text>
</comment>
<keyword evidence="2" id="KW-1185">Reference proteome</keyword>
<dbReference type="EMBL" id="JAAMOB010000010">
    <property type="protein sequence ID" value="KAF4108564.1"/>
    <property type="molecule type" value="Genomic_DNA"/>
</dbReference>
<proteinExistence type="predicted"/>
<accession>A0A7J6CNC1</accession>
<gene>
    <name evidence="1" type="ORF">G5714_011323</name>
</gene>
<organism evidence="1 2">
    <name type="scientific">Onychostoma macrolepis</name>
    <dbReference type="NCBI Taxonomy" id="369639"/>
    <lineage>
        <taxon>Eukaryota</taxon>
        <taxon>Metazoa</taxon>
        <taxon>Chordata</taxon>
        <taxon>Craniata</taxon>
        <taxon>Vertebrata</taxon>
        <taxon>Euteleostomi</taxon>
        <taxon>Actinopterygii</taxon>
        <taxon>Neopterygii</taxon>
        <taxon>Teleostei</taxon>
        <taxon>Ostariophysi</taxon>
        <taxon>Cypriniformes</taxon>
        <taxon>Cyprinidae</taxon>
        <taxon>Acrossocheilinae</taxon>
        <taxon>Onychostoma</taxon>
    </lineage>
</organism>
<reference evidence="1 2" key="1">
    <citation type="submission" date="2020-04" db="EMBL/GenBank/DDBJ databases">
        <title>Chromosome-level genome assembly of a cyprinid fish Onychostoma macrolepis by integration of Nanopore Sequencing, Bionano and Hi-C technology.</title>
        <authorList>
            <person name="Wang D."/>
        </authorList>
    </citation>
    <scope>NUCLEOTIDE SEQUENCE [LARGE SCALE GENOMIC DNA]</scope>
    <source>
        <strain evidence="1">SWU-2019</strain>
        <tissue evidence="1">Muscle</tissue>
    </source>
</reference>
<evidence type="ECO:0000313" key="2">
    <source>
        <dbReference type="Proteomes" id="UP000579812"/>
    </source>
</evidence>